<evidence type="ECO:0000259" key="9">
    <source>
        <dbReference type="Pfam" id="PF00107"/>
    </source>
</evidence>
<feature type="domain" description="Alcohol dehydrogenase-like C-terminal" evidence="9">
    <location>
        <begin position="196"/>
        <end position="342"/>
    </location>
</feature>
<evidence type="ECO:0000256" key="2">
    <source>
        <dbReference type="ARBA" id="ARBA00004921"/>
    </source>
</evidence>
<gene>
    <name evidence="11" type="ORF">D0862_02826</name>
</gene>
<evidence type="ECO:0000256" key="6">
    <source>
        <dbReference type="ARBA" id="ARBA00023002"/>
    </source>
</evidence>
<dbReference type="FunFam" id="3.40.50.720:FF:000068">
    <property type="entry name" value="Sorbitol dehydrogenase"/>
    <property type="match status" value="1"/>
</dbReference>
<evidence type="ECO:0000256" key="3">
    <source>
        <dbReference type="ARBA" id="ARBA00008072"/>
    </source>
</evidence>
<comment type="cofactor">
    <cofactor evidence="1 8">
        <name>Zn(2+)</name>
        <dbReference type="ChEBI" id="CHEBI:29105"/>
    </cofactor>
</comment>
<dbReference type="SUPFAM" id="SSF51735">
    <property type="entry name" value="NAD(P)-binding Rossmann-fold domains"/>
    <property type="match status" value="1"/>
</dbReference>
<keyword evidence="5 8" id="KW-0862">Zinc</keyword>
<evidence type="ECO:0000259" key="10">
    <source>
        <dbReference type="Pfam" id="PF08240"/>
    </source>
</evidence>
<feature type="domain" description="Alcohol dehydrogenase-like N-terminal" evidence="10">
    <location>
        <begin position="32"/>
        <end position="147"/>
    </location>
</feature>
<dbReference type="PROSITE" id="PS00059">
    <property type="entry name" value="ADH_ZINC"/>
    <property type="match status" value="1"/>
</dbReference>
<organism evidence="11 12">
    <name type="scientific">Hortaea werneckii</name>
    <name type="common">Black yeast</name>
    <name type="synonym">Cladosporium werneckii</name>
    <dbReference type="NCBI Taxonomy" id="91943"/>
    <lineage>
        <taxon>Eukaryota</taxon>
        <taxon>Fungi</taxon>
        <taxon>Dikarya</taxon>
        <taxon>Ascomycota</taxon>
        <taxon>Pezizomycotina</taxon>
        <taxon>Dothideomycetes</taxon>
        <taxon>Dothideomycetidae</taxon>
        <taxon>Mycosphaerellales</taxon>
        <taxon>Teratosphaeriaceae</taxon>
        <taxon>Hortaea</taxon>
    </lineage>
</organism>
<dbReference type="CDD" id="cd05285">
    <property type="entry name" value="sorbitol_DH"/>
    <property type="match status" value="1"/>
</dbReference>
<accession>A0A3M7HFQ4</accession>
<dbReference type="EMBL" id="QWIQ01000056">
    <property type="protein sequence ID" value="RMZ11835.1"/>
    <property type="molecule type" value="Genomic_DNA"/>
</dbReference>
<dbReference type="InterPro" id="IPR011032">
    <property type="entry name" value="GroES-like_sf"/>
</dbReference>
<evidence type="ECO:0000313" key="11">
    <source>
        <dbReference type="EMBL" id="RMZ11835.1"/>
    </source>
</evidence>
<evidence type="ECO:0000256" key="4">
    <source>
        <dbReference type="ARBA" id="ARBA00022723"/>
    </source>
</evidence>
<sequence length="402" mass="43493">MASSNSYSSEGQYLERAQEFELLRRPLPTLSSDDVLIEPRAVTLCGSDNHYFQKACNGSIKIREPLCLGHEFAGKIVDVGSGVRDRKIGDRVAIEPGVACAECDVCRNGRYNLCANLRFRGSGSAWPHFQGGLQEKVVHPAAWTHKYNEVLTAKRLPPELTYEEGALIEPLAVAVHACRRANIKPGSSCIVIGAGAVGLLCAVAARLEGCTRITIADIVESRINFAVNHGFAQAGFLVPGKRHSDPTEQLHAAADIAKSLGQVKFPDGLPVDRADYVLECTGVEVCTQTSVYATKAGGKTVIVGMGTPNHNLPLSHAGAREIDIISIWRYADCYPRAIEIMQESKRNESVANIAQMITHRFEGLANVPAAFHCASRSQDESGRMVIKVVVSTKDPGDIEIDC</sequence>
<reference evidence="11 12" key="1">
    <citation type="journal article" date="2018" name="BMC Genomics">
        <title>Genomic evidence for intraspecific hybridization in a clonal and extremely halotolerant yeast.</title>
        <authorList>
            <person name="Gostincar C."/>
            <person name="Stajich J.E."/>
            <person name="Zupancic J."/>
            <person name="Zalar P."/>
            <person name="Gunde-Cimerman N."/>
        </authorList>
    </citation>
    <scope>NUCLEOTIDE SEQUENCE [LARGE SCALE GENOMIC DNA]</scope>
    <source>
        <strain evidence="11 12">EXF-171</strain>
    </source>
</reference>
<evidence type="ECO:0000256" key="1">
    <source>
        <dbReference type="ARBA" id="ARBA00001947"/>
    </source>
</evidence>
<dbReference type="Gene3D" id="3.90.180.10">
    <property type="entry name" value="Medium-chain alcohol dehydrogenases, catalytic domain"/>
    <property type="match status" value="1"/>
</dbReference>
<dbReference type="GO" id="GO:0008270">
    <property type="term" value="F:zinc ion binding"/>
    <property type="evidence" value="ECO:0007669"/>
    <property type="project" value="InterPro"/>
</dbReference>
<evidence type="ECO:0000313" key="12">
    <source>
        <dbReference type="Proteomes" id="UP000281468"/>
    </source>
</evidence>
<dbReference type="InterPro" id="IPR002328">
    <property type="entry name" value="ADH_Zn_CS"/>
</dbReference>
<proteinExistence type="inferred from homology"/>
<evidence type="ECO:0008006" key="13">
    <source>
        <dbReference type="Google" id="ProtNLM"/>
    </source>
</evidence>
<dbReference type="GO" id="GO:0003939">
    <property type="term" value="F:L-iditol 2-dehydrogenase (NAD+) activity"/>
    <property type="evidence" value="ECO:0007669"/>
    <property type="project" value="TreeGrafter"/>
</dbReference>
<dbReference type="InterPro" id="IPR036291">
    <property type="entry name" value="NAD(P)-bd_dom_sf"/>
</dbReference>
<evidence type="ECO:0000256" key="7">
    <source>
        <dbReference type="ARBA" id="ARBA00023027"/>
    </source>
</evidence>
<dbReference type="InterPro" id="IPR045306">
    <property type="entry name" value="SDH-like"/>
</dbReference>
<keyword evidence="4 8" id="KW-0479">Metal-binding</keyword>
<dbReference type="InterPro" id="IPR013149">
    <property type="entry name" value="ADH-like_C"/>
</dbReference>
<keyword evidence="6" id="KW-0560">Oxidoreductase</keyword>
<dbReference type="Pfam" id="PF00107">
    <property type="entry name" value="ADH_zinc_N"/>
    <property type="match status" value="1"/>
</dbReference>
<comment type="similarity">
    <text evidence="3 8">Belongs to the zinc-containing alcohol dehydrogenase family.</text>
</comment>
<evidence type="ECO:0000256" key="5">
    <source>
        <dbReference type="ARBA" id="ARBA00022833"/>
    </source>
</evidence>
<dbReference type="SUPFAM" id="SSF50129">
    <property type="entry name" value="GroES-like"/>
    <property type="match status" value="1"/>
</dbReference>
<evidence type="ECO:0000256" key="8">
    <source>
        <dbReference type="RuleBase" id="RU361277"/>
    </source>
</evidence>
<dbReference type="Pfam" id="PF08240">
    <property type="entry name" value="ADH_N"/>
    <property type="match status" value="1"/>
</dbReference>
<name>A0A3M7HFQ4_HORWE</name>
<keyword evidence="7" id="KW-0520">NAD</keyword>
<dbReference type="PANTHER" id="PTHR43161">
    <property type="entry name" value="SORBITOL DEHYDROGENASE"/>
    <property type="match status" value="1"/>
</dbReference>
<protein>
    <recommendedName>
        <fullName evidence="13">Enoyl reductase (ER) domain-containing protein</fullName>
    </recommendedName>
</protein>
<dbReference type="AlphaFoldDB" id="A0A3M7HFQ4"/>
<dbReference type="Proteomes" id="UP000281468">
    <property type="component" value="Unassembled WGS sequence"/>
</dbReference>
<dbReference type="Gene3D" id="3.40.50.720">
    <property type="entry name" value="NAD(P)-binding Rossmann-like Domain"/>
    <property type="match status" value="1"/>
</dbReference>
<comment type="pathway">
    <text evidence="2">Carbohydrate degradation.</text>
</comment>
<comment type="caution">
    <text evidence="11">The sequence shown here is derived from an EMBL/GenBank/DDBJ whole genome shotgun (WGS) entry which is preliminary data.</text>
</comment>
<dbReference type="GO" id="GO:0006062">
    <property type="term" value="P:sorbitol catabolic process"/>
    <property type="evidence" value="ECO:0007669"/>
    <property type="project" value="TreeGrafter"/>
</dbReference>
<dbReference type="PANTHER" id="PTHR43161:SF25">
    <property type="entry name" value="ALCOHOL DEHYDROGENASE, PUTATIVE (AFU_ORTHOLOGUE AFUA_1G14390)-RELATED"/>
    <property type="match status" value="1"/>
</dbReference>
<dbReference type="InterPro" id="IPR013154">
    <property type="entry name" value="ADH-like_N"/>
</dbReference>